<evidence type="ECO:0000313" key="1">
    <source>
        <dbReference type="EMBL" id="KAI0297782.1"/>
    </source>
</evidence>
<evidence type="ECO:0000313" key="2">
    <source>
        <dbReference type="Proteomes" id="UP001203297"/>
    </source>
</evidence>
<protein>
    <recommendedName>
        <fullName evidence="3">D-isomer specific 2-hydroxyacid dehydrogenase catalytic domain-containing protein</fullName>
    </recommendedName>
</protein>
<dbReference type="SUPFAM" id="SSF52283">
    <property type="entry name" value="Formate/glycerate dehydrogenase catalytic domain-like"/>
    <property type="match status" value="1"/>
</dbReference>
<accession>A0AAD4M2B9</accession>
<organism evidence="1 2">
    <name type="scientific">Multifurca ochricompacta</name>
    <dbReference type="NCBI Taxonomy" id="376703"/>
    <lineage>
        <taxon>Eukaryota</taxon>
        <taxon>Fungi</taxon>
        <taxon>Dikarya</taxon>
        <taxon>Basidiomycota</taxon>
        <taxon>Agaricomycotina</taxon>
        <taxon>Agaricomycetes</taxon>
        <taxon>Russulales</taxon>
        <taxon>Russulaceae</taxon>
        <taxon>Multifurca</taxon>
    </lineage>
</organism>
<dbReference type="Proteomes" id="UP001203297">
    <property type="component" value="Unassembled WGS sequence"/>
</dbReference>
<proteinExistence type="predicted"/>
<reference evidence="1" key="1">
    <citation type="journal article" date="2022" name="New Phytol.">
        <title>Evolutionary transition to the ectomycorrhizal habit in the genomes of a hyperdiverse lineage of mushroom-forming fungi.</title>
        <authorList>
            <person name="Looney B."/>
            <person name="Miyauchi S."/>
            <person name="Morin E."/>
            <person name="Drula E."/>
            <person name="Courty P.E."/>
            <person name="Kohler A."/>
            <person name="Kuo A."/>
            <person name="LaButti K."/>
            <person name="Pangilinan J."/>
            <person name="Lipzen A."/>
            <person name="Riley R."/>
            <person name="Andreopoulos W."/>
            <person name="He G."/>
            <person name="Johnson J."/>
            <person name="Nolan M."/>
            <person name="Tritt A."/>
            <person name="Barry K.W."/>
            <person name="Grigoriev I.V."/>
            <person name="Nagy L.G."/>
            <person name="Hibbett D."/>
            <person name="Henrissat B."/>
            <person name="Matheny P.B."/>
            <person name="Labbe J."/>
            <person name="Martin F.M."/>
        </authorList>
    </citation>
    <scope>NUCLEOTIDE SEQUENCE</scope>
    <source>
        <strain evidence="1">BPL690</strain>
    </source>
</reference>
<dbReference type="SUPFAM" id="SSF51735">
    <property type="entry name" value="NAD(P)-binding Rossmann-fold domains"/>
    <property type="match status" value="1"/>
</dbReference>
<name>A0AAD4M2B9_9AGAM</name>
<dbReference type="AlphaFoldDB" id="A0AAD4M2B9"/>
<dbReference type="Gene3D" id="3.40.50.720">
    <property type="entry name" value="NAD(P)-binding Rossmann-like Domain"/>
    <property type="match status" value="4"/>
</dbReference>
<dbReference type="InterPro" id="IPR036291">
    <property type="entry name" value="NAD(P)-bd_dom_sf"/>
</dbReference>
<gene>
    <name evidence="1" type="ORF">B0F90DRAFT_1811029</name>
</gene>
<evidence type="ECO:0008006" key="3">
    <source>
        <dbReference type="Google" id="ProtNLM"/>
    </source>
</evidence>
<keyword evidence="2" id="KW-1185">Reference proteome</keyword>
<comment type="caution">
    <text evidence="1">The sequence shown here is derived from an EMBL/GenBank/DDBJ whole genome shotgun (WGS) entry which is preliminary data.</text>
</comment>
<sequence length="226" mass="25211">MKVSNPIKPVKAEPRLLSTVENELGLRKCVESRFHDSNNSDFQKHTVNITTPFHPGAKNLKFCVTAGVGSDHIDLNAAMTGSNVVSITEQVVMSMLLLMCNVVPVHEMATRGDWQCRIGYRVLQRLVPFNYKELLYYDYNPLPADPKRQSTLGEFVSQCDVRVRSAGRVQAGRMARQTARGAICVAEDVAAVVRSGQLRGYAGDVWNVQQAPKDHPGERWKDRSGR</sequence>
<dbReference type="EMBL" id="WTXG01000034">
    <property type="protein sequence ID" value="KAI0297782.1"/>
    <property type="molecule type" value="Genomic_DNA"/>
</dbReference>